<proteinExistence type="predicted"/>
<dbReference type="InterPro" id="IPR009702">
    <property type="entry name" value="DUF1284"/>
</dbReference>
<dbReference type="RefSeq" id="WP_107718827.1">
    <property type="nucleotide sequence ID" value="NZ_CP028475.1"/>
</dbReference>
<dbReference type="OrthoDB" id="6195504at2"/>
<gene>
    <name evidence="1" type="ORF">DA792_05535</name>
</gene>
<evidence type="ECO:0000313" key="2">
    <source>
        <dbReference type="Proteomes" id="UP000241447"/>
    </source>
</evidence>
<dbReference type="KEGG" id="cbak:DA792_05535"/>
<accession>A0A2R4M0J5</accession>
<protein>
    <submittedName>
        <fullName evidence="1">DUF1284 domain-containing protein</fullName>
    </submittedName>
</protein>
<sequence>MIHLRPHHLLCLLTYAGKGYSADFVQNYDRIAARLSAGEEIEIVDGPDDICAPLLTEDAPHCRRDSVVERDALAARDVGALLGLEITLGVRLGIDAARLTRLRAGFARGESRLACLGCDWADLCTDVAQGGFAGVRVAAQL</sequence>
<name>A0A2R4M0J5_9RHOB</name>
<dbReference type="Pfam" id="PF06935">
    <property type="entry name" value="DUF1284"/>
    <property type="match status" value="1"/>
</dbReference>
<reference evidence="1 2" key="1">
    <citation type="submission" date="2018-03" db="EMBL/GenBank/DDBJ databases">
        <title>The Complete Genome of Celeribacter baekdonensis strain LH4, a Thiosulfate-Oxidizing Alphaproteobacterium Isolated from Gulf of Mexico Continental Slope Sediments.</title>
        <authorList>
            <person name="Flood B.E."/>
            <person name="Bailey J.V."/>
            <person name="Leprich D."/>
        </authorList>
    </citation>
    <scope>NUCLEOTIDE SEQUENCE [LARGE SCALE GENOMIC DNA]</scope>
    <source>
        <strain evidence="1 2">LH4</strain>
    </source>
</reference>
<dbReference type="AlphaFoldDB" id="A0A2R4M0J5"/>
<dbReference type="EMBL" id="CP028475">
    <property type="protein sequence ID" value="AVW90619.1"/>
    <property type="molecule type" value="Genomic_DNA"/>
</dbReference>
<dbReference type="Proteomes" id="UP000241447">
    <property type="component" value="Chromosome"/>
</dbReference>
<organism evidence="1 2">
    <name type="scientific">Celeribacter baekdonensis</name>
    <dbReference type="NCBI Taxonomy" id="875171"/>
    <lineage>
        <taxon>Bacteria</taxon>
        <taxon>Pseudomonadati</taxon>
        <taxon>Pseudomonadota</taxon>
        <taxon>Alphaproteobacteria</taxon>
        <taxon>Rhodobacterales</taxon>
        <taxon>Roseobacteraceae</taxon>
        <taxon>Celeribacter</taxon>
    </lineage>
</organism>
<evidence type="ECO:0000313" key="1">
    <source>
        <dbReference type="EMBL" id="AVW90619.1"/>
    </source>
</evidence>